<gene>
    <name evidence="2" type="ORF">MM415B01641_0013</name>
</gene>
<feature type="region of interest" description="Disordered" evidence="1">
    <location>
        <begin position="130"/>
        <end position="157"/>
    </location>
</feature>
<protein>
    <submittedName>
        <fullName evidence="2">Uncharacterized protein</fullName>
    </submittedName>
</protein>
<sequence length="157" mass="17785">MAEYGMPNHVRLNPTQFWEYVGDTEVFDQQARSTRIYFAENPEFDGDKVSEVVWADVAHWLAGYADEPENPGQRLIQDGLKKAQFVRRRDLEKVRQTQDLIDALVAEPEAVAKALAPFLLEEMQDDIAALVKSQQPGRRGPRRSTSAPAEEVDPTTE</sequence>
<dbReference type="AlphaFoldDB" id="A0A6M3IJ68"/>
<name>A0A6M3IJ68_9ZZZZ</name>
<evidence type="ECO:0000256" key="1">
    <source>
        <dbReference type="SAM" id="MobiDB-lite"/>
    </source>
</evidence>
<accession>A0A6M3IJ68</accession>
<evidence type="ECO:0000313" key="2">
    <source>
        <dbReference type="EMBL" id="QJA57433.1"/>
    </source>
</evidence>
<dbReference type="EMBL" id="MT141273">
    <property type="protein sequence ID" value="QJA57433.1"/>
    <property type="molecule type" value="Genomic_DNA"/>
</dbReference>
<proteinExistence type="predicted"/>
<organism evidence="2">
    <name type="scientific">viral metagenome</name>
    <dbReference type="NCBI Taxonomy" id="1070528"/>
    <lineage>
        <taxon>unclassified sequences</taxon>
        <taxon>metagenomes</taxon>
        <taxon>organismal metagenomes</taxon>
    </lineage>
</organism>
<reference evidence="2" key="1">
    <citation type="submission" date="2020-03" db="EMBL/GenBank/DDBJ databases">
        <title>The deep terrestrial virosphere.</title>
        <authorList>
            <person name="Holmfeldt K."/>
            <person name="Nilsson E."/>
            <person name="Simone D."/>
            <person name="Lopez-Fernandez M."/>
            <person name="Wu X."/>
            <person name="de Brujin I."/>
            <person name="Lundin D."/>
            <person name="Andersson A."/>
            <person name="Bertilsson S."/>
            <person name="Dopson M."/>
        </authorList>
    </citation>
    <scope>NUCLEOTIDE SEQUENCE</scope>
    <source>
        <strain evidence="2">MM415B01641</strain>
    </source>
</reference>